<dbReference type="GO" id="GO:0000209">
    <property type="term" value="P:protein polyubiquitination"/>
    <property type="evidence" value="ECO:0007669"/>
    <property type="project" value="InterPro"/>
</dbReference>
<keyword evidence="5 7" id="KW-0863">Zinc-finger</keyword>
<evidence type="ECO:0000256" key="3">
    <source>
        <dbReference type="ARBA" id="ARBA00022723"/>
    </source>
</evidence>
<evidence type="ECO:0000256" key="7">
    <source>
        <dbReference type="PROSITE-ProRule" id="PRU00723"/>
    </source>
</evidence>
<evidence type="ECO:0000256" key="2">
    <source>
        <dbReference type="ARBA" id="ARBA00012483"/>
    </source>
</evidence>
<evidence type="ECO:0000256" key="4">
    <source>
        <dbReference type="ARBA" id="ARBA00022737"/>
    </source>
</evidence>
<dbReference type="SMART" id="SM00356">
    <property type="entry name" value="ZnF_C3H1"/>
    <property type="match status" value="2"/>
</dbReference>
<gene>
    <name evidence="10" type="ORF">PMEA_00006895</name>
</gene>
<organism evidence="10 11">
    <name type="scientific">Pocillopora meandrina</name>
    <dbReference type="NCBI Taxonomy" id="46732"/>
    <lineage>
        <taxon>Eukaryota</taxon>
        <taxon>Metazoa</taxon>
        <taxon>Cnidaria</taxon>
        <taxon>Anthozoa</taxon>
        <taxon>Hexacorallia</taxon>
        <taxon>Scleractinia</taxon>
        <taxon>Astrocoeniina</taxon>
        <taxon>Pocilloporidae</taxon>
        <taxon>Pocillopora</taxon>
    </lineage>
</organism>
<dbReference type="InterPro" id="IPR045072">
    <property type="entry name" value="MKRN-like"/>
</dbReference>
<dbReference type="Gene3D" id="4.10.1000.10">
    <property type="entry name" value="Zinc finger, CCCH-type"/>
    <property type="match status" value="1"/>
</dbReference>
<evidence type="ECO:0000256" key="1">
    <source>
        <dbReference type="ARBA" id="ARBA00000900"/>
    </source>
</evidence>
<keyword evidence="4" id="KW-0677">Repeat</keyword>
<dbReference type="InterPro" id="IPR036855">
    <property type="entry name" value="Znf_CCCH_sf"/>
</dbReference>
<feature type="domain" description="C3H1-type" evidence="9">
    <location>
        <begin position="73"/>
        <end position="100"/>
    </location>
</feature>
<feature type="region of interest" description="Disordered" evidence="8">
    <location>
        <begin position="170"/>
        <end position="192"/>
    </location>
</feature>
<dbReference type="Gene3D" id="3.80.10.10">
    <property type="entry name" value="Ribonuclease Inhibitor"/>
    <property type="match status" value="1"/>
</dbReference>
<keyword evidence="11" id="KW-1185">Reference proteome</keyword>
<dbReference type="Pfam" id="PF18044">
    <property type="entry name" value="zf-CCCH_4"/>
    <property type="match status" value="1"/>
</dbReference>
<proteinExistence type="predicted"/>
<evidence type="ECO:0000256" key="5">
    <source>
        <dbReference type="ARBA" id="ARBA00022771"/>
    </source>
</evidence>
<comment type="caution">
    <text evidence="10">The sequence shown here is derived from an EMBL/GenBank/DDBJ whole genome shotgun (WGS) entry which is preliminary data.</text>
</comment>
<protein>
    <recommendedName>
        <fullName evidence="2">RING-type E3 ubiquitin transferase</fullName>
        <ecNumber evidence="2">2.3.2.27</ecNumber>
    </recommendedName>
</protein>
<feature type="domain" description="C3H1-type" evidence="9">
    <location>
        <begin position="54"/>
        <end position="72"/>
    </location>
</feature>
<name>A0AAU9WG42_9CNID</name>
<dbReference type="InterPro" id="IPR041367">
    <property type="entry name" value="Znf-CCCH_4"/>
</dbReference>
<keyword evidence="3 7" id="KW-0479">Metal-binding</keyword>
<dbReference type="EC" id="2.3.2.27" evidence="2"/>
<dbReference type="Proteomes" id="UP001159428">
    <property type="component" value="Unassembled WGS sequence"/>
</dbReference>
<feature type="non-terminal residue" evidence="10">
    <location>
        <position position="1"/>
    </location>
</feature>
<dbReference type="GO" id="GO:0061630">
    <property type="term" value="F:ubiquitin protein ligase activity"/>
    <property type="evidence" value="ECO:0007669"/>
    <property type="project" value="UniProtKB-EC"/>
</dbReference>
<evidence type="ECO:0000259" key="9">
    <source>
        <dbReference type="PROSITE" id="PS50103"/>
    </source>
</evidence>
<dbReference type="GO" id="GO:0008270">
    <property type="term" value="F:zinc ion binding"/>
    <property type="evidence" value="ECO:0007669"/>
    <property type="project" value="UniProtKB-KW"/>
</dbReference>
<dbReference type="InterPro" id="IPR000571">
    <property type="entry name" value="Znf_CCCH"/>
</dbReference>
<comment type="catalytic activity">
    <reaction evidence="1">
        <text>S-ubiquitinyl-[E2 ubiquitin-conjugating enzyme]-L-cysteine + [acceptor protein]-L-lysine = [E2 ubiquitin-conjugating enzyme]-L-cysteine + N(6)-ubiquitinyl-[acceptor protein]-L-lysine.</text>
        <dbReference type="EC" id="2.3.2.27"/>
    </reaction>
</comment>
<reference evidence="10 11" key="1">
    <citation type="submission" date="2022-05" db="EMBL/GenBank/DDBJ databases">
        <authorList>
            <consortium name="Genoscope - CEA"/>
            <person name="William W."/>
        </authorList>
    </citation>
    <scope>NUCLEOTIDE SEQUENCE [LARGE SCALE GENOMIC DNA]</scope>
</reference>
<sequence length="725" mass="82036">VEWEWLIILNYSYLQNVVFDSNYWPYSQILISCLPTNCRMSLDTYISGSKLFVRYYIRGECREGDNCRFSHDSKDVPVCHYYQEGRCLFGKNCWYNHPDEQLFMPAVYPAIAVIEMGAVEAGGNLNLLLAAAVAGVQTDDDDSSSDGDHGRDPLTLDDAMELWNRLKKRQAREQSSEAEQIEEDSDASSNDSDASICLEKHIHEFFHEIRNHDLSLWDIETVYKLISNLAELSIKEFDEYNIALSLILGETVRHWRPSASNTAELFLKICEKDGADLSSLILTLCNAPVRVKFLETHIACILTVAQRTFTKEWSAEAVGKLLQVVEDNGFNIDATEVFHRMGKELGDPESLGKLVREYLLATGDKDSFNCRCKTAECECTVTVDEGLAYIVFAGLERKMNWDDEKKLAFFRSATDTLWAPDVLNELGELFSIKDPMNVCQPRVDKRLNWNAKEFVKAEERAAAERPYTKPNNPRKYQCKGARCSNQPKKGCEFEMCGRCCKKIAEPCSVHDDAFSVFEPPVFERNLSFYMIEPKVFFSSRDDLDDISGIPTPFRSVTFGSEFSVRDDDVIKAVDLCKDNLVVLELGSSDTGTGVRLSDVAVHHIASNCPNLRKLRLESVTGATDAAVIDVMYRCPLMEELEVSGHDRSSGSLTDECIKRLFDMSVLPNLKGLIITDQMRVRHDVVYRLRRRRPKLKIIAGDTDSDSMAHSMVLGMMGMCYGDGLY</sequence>
<evidence type="ECO:0000313" key="10">
    <source>
        <dbReference type="EMBL" id="CAH3116023.1"/>
    </source>
</evidence>
<evidence type="ECO:0000313" key="11">
    <source>
        <dbReference type="Proteomes" id="UP001159428"/>
    </source>
</evidence>
<evidence type="ECO:0000256" key="8">
    <source>
        <dbReference type="SAM" id="MobiDB-lite"/>
    </source>
</evidence>
<dbReference type="InterPro" id="IPR032675">
    <property type="entry name" value="LRR_dom_sf"/>
</dbReference>
<evidence type="ECO:0000256" key="6">
    <source>
        <dbReference type="ARBA" id="ARBA00022833"/>
    </source>
</evidence>
<dbReference type="PANTHER" id="PTHR11224">
    <property type="entry name" value="MAKORIN-RELATED"/>
    <property type="match status" value="1"/>
</dbReference>
<dbReference type="SUPFAM" id="SSF52047">
    <property type="entry name" value="RNI-like"/>
    <property type="match status" value="1"/>
</dbReference>
<accession>A0AAU9WG42</accession>
<dbReference type="SUPFAM" id="SSF90229">
    <property type="entry name" value="CCCH zinc finger"/>
    <property type="match status" value="2"/>
</dbReference>
<keyword evidence="6 7" id="KW-0862">Zinc</keyword>
<feature type="zinc finger region" description="C3H1-type" evidence="7">
    <location>
        <begin position="73"/>
        <end position="100"/>
    </location>
</feature>
<dbReference type="PANTHER" id="PTHR11224:SF10">
    <property type="entry name" value="IP09428P-RELATED"/>
    <property type="match status" value="1"/>
</dbReference>
<dbReference type="EMBL" id="CALNXJ010000015">
    <property type="protein sequence ID" value="CAH3116023.1"/>
    <property type="molecule type" value="Genomic_DNA"/>
</dbReference>
<dbReference type="AlphaFoldDB" id="A0AAU9WG42"/>
<feature type="zinc finger region" description="C3H1-type" evidence="7">
    <location>
        <begin position="54"/>
        <end position="72"/>
    </location>
</feature>
<dbReference type="PROSITE" id="PS50103">
    <property type="entry name" value="ZF_C3H1"/>
    <property type="match status" value="2"/>
</dbReference>